<protein>
    <submittedName>
        <fullName evidence="1">Uncharacterized protein</fullName>
    </submittedName>
</protein>
<dbReference type="Proteomes" id="UP001162001">
    <property type="component" value="Segment"/>
</dbReference>
<name>A0A7D3QUU6_9VIRU</name>
<gene>
    <name evidence="1" type="ORF">Fadolivirus_1_965</name>
</gene>
<keyword evidence="2" id="KW-1185">Reference proteome</keyword>
<sequence length="305" mass="35483">MELLTQAQVKPTKAKSNYRIKTCVNFIKNNKIIDSYTDKITDQYLLIKINNVLILLKSMNLKIPYAYFQKSNYCNDYGILFSLNCINQDTIQLFDNLLNDVDLKVVCYNTINSSSYTMYHTTIQRLPYKYYDFVWYVSLDSFIQVNPETSKQIHTIVDDLIIKGSELNYYGLGGEMGMYAYKYKNAYKTIKCITNSNAIYSDYKTNTSSDDCILVDYNTINLINVFTDTMNSVLLVNISRNGLRNLADQINLIKFRQIIYIGCCDKAVIRDINSLTLYRVNKINKVNQFPESCYYSYVIEFIPLT</sequence>
<dbReference type="EMBL" id="MT418680">
    <property type="protein sequence ID" value="QKF94423.1"/>
    <property type="molecule type" value="Genomic_DNA"/>
</dbReference>
<reference evidence="1 2" key="1">
    <citation type="submission" date="2020-04" db="EMBL/GenBank/DDBJ databases">
        <title>Advantages and limits of metagenomic assembly and binning of a giant virus.</title>
        <authorList>
            <person name="Schulz F."/>
            <person name="Andreani J."/>
            <person name="Francis R."/>
            <person name="Boudjemaa H."/>
            <person name="Bou Khalil J.Y."/>
            <person name="Lee J."/>
            <person name="La Scola B."/>
            <person name="Woyke T."/>
        </authorList>
    </citation>
    <scope>NUCLEOTIDE SEQUENCE [LARGE SCALE GENOMIC DNA]</scope>
    <source>
        <strain evidence="1 2">FV1/VV64</strain>
    </source>
</reference>
<dbReference type="Gene3D" id="3.40.50.150">
    <property type="entry name" value="Vaccinia Virus protein VP39"/>
    <property type="match status" value="1"/>
</dbReference>
<evidence type="ECO:0000313" key="1">
    <source>
        <dbReference type="EMBL" id="QKF94423.1"/>
    </source>
</evidence>
<accession>A0A7D3QUU6</accession>
<proteinExistence type="predicted"/>
<organism evidence="1 2">
    <name type="scientific">Fadolivirus FV1/VV64</name>
    <dbReference type="NCBI Taxonomy" id="3070911"/>
    <lineage>
        <taxon>Viruses</taxon>
        <taxon>Varidnaviria</taxon>
        <taxon>Bamfordvirae</taxon>
        <taxon>Nucleocytoviricota</taxon>
        <taxon>Megaviricetes</taxon>
        <taxon>Imitervirales</taxon>
        <taxon>Mimiviridae</taxon>
        <taxon>Klosneuvirinae</taxon>
        <taxon>Fadolivirus</taxon>
        <taxon>Fadolivirus algeromassiliense</taxon>
    </lineage>
</organism>
<evidence type="ECO:0000313" key="2">
    <source>
        <dbReference type="Proteomes" id="UP001162001"/>
    </source>
</evidence>
<dbReference type="InterPro" id="IPR029063">
    <property type="entry name" value="SAM-dependent_MTases_sf"/>
</dbReference>